<dbReference type="Gene3D" id="1.20.1290.10">
    <property type="entry name" value="AhpD-like"/>
    <property type="match status" value="1"/>
</dbReference>
<gene>
    <name evidence="2" type="ORF">METZ01_LOCUS63348</name>
</gene>
<sequence>MAWINTITELDAKGELKRLYKKVTEPWGGVDNIMKIHSMNPASLDAHLTLYKTVMFGKSPIPLVDREMIAVVVSVLNHCHY</sequence>
<dbReference type="EMBL" id="UINC01003938">
    <property type="protein sequence ID" value="SVA10494.1"/>
    <property type="molecule type" value="Genomic_DNA"/>
</dbReference>
<dbReference type="InterPro" id="IPR029032">
    <property type="entry name" value="AhpD-like"/>
</dbReference>
<dbReference type="Pfam" id="PF02627">
    <property type="entry name" value="CMD"/>
    <property type="match status" value="1"/>
</dbReference>
<reference evidence="2" key="1">
    <citation type="submission" date="2018-05" db="EMBL/GenBank/DDBJ databases">
        <authorList>
            <person name="Lanie J.A."/>
            <person name="Ng W.-L."/>
            <person name="Kazmierczak K.M."/>
            <person name="Andrzejewski T.M."/>
            <person name="Davidsen T.M."/>
            <person name="Wayne K.J."/>
            <person name="Tettelin H."/>
            <person name="Glass J.I."/>
            <person name="Rusch D."/>
            <person name="Podicherti R."/>
            <person name="Tsui H.-C.T."/>
            <person name="Winkler M.E."/>
        </authorList>
    </citation>
    <scope>NUCLEOTIDE SEQUENCE</scope>
</reference>
<dbReference type="PANTHER" id="PTHR35446:SF2">
    <property type="entry name" value="CARBOXYMUCONOLACTONE DECARBOXYLASE-LIKE DOMAIN-CONTAINING PROTEIN"/>
    <property type="match status" value="1"/>
</dbReference>
<feature type="domain" description="Carboxymuconolactone decarboxylase-like" evidence="1">
    <location>
        <begin position="44"/>
        <end position="81"/>
    </location>
</feature>
<proteinExistence type="predicted"/>
<name>A0A381T453_9ZZZZ</name>
<organism evidence="2">
    <name type="scientific">marine metagenome</name>
    <dbReference type="NCBI Taxonomy" id="408172"/>
    <lineage>
        <taxon>unclassified sequences</taxon>
        <taxon>metagenomes</taxon>
        <taxon>ecological metagenomes</taxon>
    </lineage>
</organism>
<evidence type="ECO:0000259" key="1">
    <source>
        <dbReference type="Pfam" id="PF02627"/>
    </source>
</evidence>
<dbReference type="GO" id="GO:0051920">
    <property type="term" value="F:peroxiredoxin activity"/>
    <property type="evidence" value="ECO:0007669"/>
    <property type="project" value="InterPro"/>
</dbReference>
<dbReference type="SUPFAM" id="SSF69118">
    <property type="entry name" value="AhpD-like"/>
    <property type="match status" value="1"/>
</dbReference>
<dbReference type="AlphaFoldDB" id="A0A381T453"/>
<dbReference type="InterPro" id="IPR003779">
    <property type="entry name" value="CMD-like"/>
</dbReference>
<protein>
    <recommendedName>
        <fullName evidence="1">Carboxymuconolactone decarboxylase-like domain-containing protein</fullName>
    </recommendedName>
</protein>
<accession>A0A381T453</accession>
<dbReference type="PANTHER" id="PTHR35446">
    <property type="entry name" value="SI:CH211-175M2.5"/>
    <property type="match status" value="1"/>
</dbReference>
<evidence type="ECO:0000313" key="2">
    <source>
        <dbReference type="EMBL" id="SVA10494.1"/>
    </source>
</evidence>